<reference evidence="3" key="2">
    <citation type="submission" date="2023-06" db="EMBL/GenBank/DDBJ databases">
        <authorList>
            <consortium name="Lawrence Berkeley National Laboratory"/>
            <person name="Haridas S."/>
            <person name="Hensen N."/>
            <person name="Bonometti L."/>
            <person name="Westerberg I."/>
            <person name="Brannstrom I.O."/>
            <person name="Guillou S."/>
            <person name="Cros-Aarteil S."/>
            <person name="Calhoun S."/>
            <person name="Kuo A."/>
            <person name="Mondo S."/>
            <person name="Pangilinan J."/>
            <person name="Riley R."/>
            <person name="Labutti K."/>
            <person name="Andreopoulos B."/>
            <person name="Lipzen A."/>
            <person name="Chen C."/>
            <person name="Yanf M."/>
            <person name="Daum C."/>
            <person name="Ng V."/>
            <person name="Clum A."/>
            <person name="Steindorff A."/>
            <person name="Ohm R."/>
            <person name="Martin F."/>
            <person name="Silar P."/>
            <person name="Natvig D."/>
            <person name="Lalanne C."/>
            <person name="Gautier V."/>
            <person name="Ament-Velasquez S.L."/>
            <person name="Kruys A."/>
            <person name="Hutchinson M.I."/>
            <person name="Powell A.J."/>
            <person name="Barry K."/>
            <person name="Miller A.N."/>
            <person name="Grigoriev I.V."/>
            <person name="Debuchy R."/>
            <person name="Gladieux P."/>
            <person name="Thoren M.H."/>
            <person name="Johannesson H."/>
        </authorList>
    </citation>
    <scope>NUCLEOTIDE SEQUENCE</scope>
    <source>
        <strain evidence="3">CBS 955.72</strain>
    </source>
</reference>
<keyword evidence="1" id="KW-1133">Transmembrane helix</keyword>
<dbReference type="InterPro" id="IPR052895">
    <property type="entry name" value="HetReg/Transcr_Mod"/>
</dbReference>
<keyword evidence="4" id="KW-1185">Reference proteome</keyword>
<sequence>MSSSTQQQQRDIPDLEAVWSEENPDSLCCYECGRPFGTEAVARTFSVLNQQESQDIDAPGESKCLTALGQRILFFDRHLGCMLPEKQRYVSISHVWDPGISDTQARGWHFPSAHDVDTRHRLFSSVLGIARGIAATTTQDSQRRRHEIWHDYLSVPQWQPALKARILRAIPDIFQRAECTVVFLGDIPTETIDALYHGQSTQERLAAVTRVCDAAWFKRVWTVMEFVRASRIKVMLRGHHVWDSGEDKSGDVFLGELAEVWDREANAHGASHIEDMVRLGTTLVPWNLGPLRSARSLQKLDFASAWILLSRRGCRSIHDFFYALLGLLRAKVNEQLEADPTKAVLQIVTACLELRDYSPLLMTPTDEPYPRRHEWRRMTRDGFNDVTTFGLGREASPPDLYQESSLRSDFTVVPSLKMNKIGKISFVFKAPRHPDAMGSWAQTAQTVLDFTGPDAHRFAATACCRLYHMPRDHVSRILADEERRQELETILRGWYNGEPDRNPLAEEFLSDARRVADLLHLTQPSPTHGSGVSALTFLQMHGGTIHLGWFGGFIGATCEACHETFLYRAAFYKPPAQVRNAVAYRIPGLSYEFTSRDGEQKCVSAPKLVWRGSFGIALGLGFVFGNAYWYGYHVPRTNMRDNFYKKLEEDRVAKRGA</sequence>
<protein>
    <recommendedName>
        <fullName evidence="2">Heterokaryon incompatibility domain-containing protein</fullName>
    </recommendedName>
</protein>
<dbReference type="InterPro" id="IPR010730">
    <property type="entry name" value="HET"/>
</dbReference>
<feature type="transmembrane region" description="Helical" evidence="1">
    <location>
        <begin position="608"/>
        <end position="630"/>
    </location>
</feature>
<evidence type="ECO:0000313" key="4">
    <source>
        <dbReference type="Proteomes" id="UP001275084"/>
    </source>
</evidence>
<proteinExistence type="predicted"/>
<dbReference type="Proteomes" id="UP001275084">
    <property type="component" value="Unassembled WGS sequence"/>
</dbReference>
<evidence type="ECO:0000259" key="2">
    <source>
        <dbReference type="Pfam" id="PF06985"/>
    </source>
</evidence>
<dbReference type="PANTHER" id="PTHR24148">
    <property type="entry name" value="ANKYRIN REPEAT DOMAIN-CONTAINING PROTEIN 39 HOMOLOG-RELATED"/>
    <property type="match status" value="1"/>
</dbReference>
<organism evidence="3 4">
    <name type="scientific">Lasiosphaeria hispida</name>
    <dbReference type="NCBI Taxonomy" id="260671"/>
    <lineage>
        <taxon>Eukaryota</taxon>
        <taxon>Fungi</taxon>
        <taxon>Dikarya</taxon>
        <taxon>Ascomycota</taxon>
        <taxon>Pezizomycotina</taxon>
        <taxon>Sordariomycetes</taxon>
        <taxon>Sordariomycetidae</taxon>
        <taxon>Sordariales</taxon>
        <taxon>Lasiosphaeriaceae</taxon>
        <taxon>Lasiosphaeria</taxon>
    </lineage>
</organism>
<dbReference type="AlphaFoldDB" id="A0AAJ0HD76"/>
<keyword evidence="1" id="KW-0812">Transmembrane</keyword>
<dbReference type="Pfam" id="PF06985">
    <property type="entry name" value="HET"/>
    <property type="match status" value="1"/>
</dbReference>
<evidence type="ECO:0000313" key="3">
    <source>
        <dbReference type="EMBL" id="KAK3347205.1"/>
    </source>
</evidence>
<comment type="caution">
    <text evidence="3">The sequence shown here is derived from an EMBL/GenBank/DDBJ whole genome shotgun (WGS) entry which is preliminary data.</text>
</comment>
<reference evidence="3" key="1">
    <citation type="journal article" date="2023" name="Mol. Phylogenet. Evol.">
        <title>Genome-scale phylogeny and comparative genomics of the fungal order Sordariales.</title>
        <authorList>
            <person name="Hensen N."/>
            <person name="Bonometti L."/>
            <person name="Westerberg I."/>
            <person name="Brannstrom I.O."/>
            <person name="Guillou S."/>
            <person name="Cros-Aarteil S."/>
            <person name="Calhoun S."/>
            <person name="Haridas S."/>
            <person name="Kuo A."/>
            <person name="Mondo S."/>
            <person name="Pangilinan J."/>
            <person name="Riley R."/>
            <person name="LaButti K."/>
            <person name="Andreopoulos B."/>
            <person name="Lipzen A."/>
            <person name="Chen C."/>
            <person name="Yan M."/>
            <person name="Daum C."/>
            <person name="Ng V."/>
            <person name="Clum A."/>
            <person name="Steindorff A."/>
            <person name="Ohm R.A."/>
            <person name="Martin F."/>
            <person name="Silar P."/>
            <person name="Natvig D.O."/>
            <person name="Lalanne C."/>
            <person name="Gautier V."/>
            <person name="Ament-Velasquez S.L."/>
            <person name="Kruys A."/>
            <person name="Hutchinson M.I."/>
            <person name="Powell A.J."/>
            <person name="Barry K."/>
            <person name="Miller A.N."/>
            <person name="Grigoriev I.V."/>
            <person name="Debuchy R."/>
            <person name="Gladieux P."/>
            <person name="Hiltunen Thoren M."/>
            <person name="Johannesson H."/>
        </authorList>
    </citation>
    <scope>NUCLEOTIDE SEQUENCE</scope>
    <source>
        <strain evidence="3">CBS 955.72</strain>
    </source>
</reference>
<evidence type="ECO:0000256" key="1">
    <source>
        <dbReference type="SAM" id="Phobius"/>
    </source>
</evidence>
<name>A0AAJ0HD76_9PEZI</name>
<dbReference type="PANTHER" id="PTHR24148:SF64">
    <property type="entry name" value="HETEROKARYON INCOMPATIBILITY DOMAIN-CONTAINING PROTEIN"/>
    <property type="match status" value="1"/>
</dbReference>
<feature type="domain" description="Heterokaryon incompatibility" evidence="2">
    <location>
        <begin position="89"/>
        <end position="225"/>
    </location>
</feature>
<dbReference type="EMBL" id="JAUIQD010000006">
    <property type="protein sequence ID" value="KAK3347205.1"/>
    <property type="molecule type" value="Genomic_DNA"/>
</dbReference>
<dbReference type="CDD" id="cd22888">
    <property type="entry name" value="CcO_VIIa_fungal"/>
    <property type="match status" value="1"/>
</dbReference>
<keyword evidence="1" id="KW-0472">Membrane</keyword>
<gene>
    <name evidence="3" type="ORF">B0T25DRAFT_634429</name>
</gene>
<accession>A0AAJ0HD76</accession>